<reference evidence="3 5" key="1">
    <citation type="submission" date="2023-07" db="EMBL/GenBank/DDBJ databases">
        <authorList>
            <person name="Peeters C."/>
        </authorList>
    </citation>
    <scope>NUCLEOTIDE SEQUENCE</scope>
    <source>
        <strain evidence="2 5">LMG 18095</strain>
        <strain evidence="3">R-77560</strain>
    </source>
</reference>
<evidence type="ECO:0000313" key="5">
    <source>
        <dbReference type="Proteomes" id="UP001189773"/>
    </source>
</evidence>
<accession>A0AAD2BUL6</accession>
<feature type="transmembrane region" description="Helical" evidence="1">
    <location>
        <begin position="402"/>
        <end position="422"/>
    </location>
</feature>
<feature type="transmembrane region" description="Helical" evidence="1">
    <location>
        <begin position="239"/>
        <end position="261"/>
    </location>
</feature>
<feature type="transmembrane region" description="Helical" evidence="1">
    <location>
        <begin position="344"/>
        <end position="366"/>
    </location>
</feature>
<evidence type="ECO:0000313" key="4">
    <source>
        <dbReference type="Proteomes" id="UP001189756"/>
    </source>
</evidence>
<dbReference type="RefSeq" id="WP_012435032.1">
    <property type="nucleotide sequence ID" value="NZ_CATZAR010000004.1"/>
</dbReference>
<feature type="transmembrane region" description="Helical" evidence="1">
    <location>
        <begin position="114"/>
        <end position="141"/>
    </location>
</feature>
<dbReference type="EMBL" id="CATZAR010000004">
    <property type="protein sequence ID" value="CAJ0791999.1"/>
    <property type="molecule type" value="Genomic_DNA"/>
</dbReference>
<evidence type="ECO:0000313" key="2">
    <source>
        <dbReference type="EMBL" id="CAJ0791999.1"/>
    </source>
</evidence>
<feature type="transmembrane region" description="Helical" evidence="1">
    <location>
        <begin position="41"/>
        <end position="61"/>
    </location>
</feature>
<evidence type="ECO:0000256" key="1">
    <source>
        <dbReference type="SAM" id="Phobius"/>
    </source>
</evidence>
<protein>
    <recommendedName>
        <fullName evidence="6">Oligosaccharide repeat unit polymerase</fullName>
    </recommendedName>
</protein>
<feature type="transmembrane region" description="Helical" evidence="1">
    <location>
        <begin position="73"/>
        <end position="94"/>
    </location>
</feature>
<keyword evidence="5" id="KW-1185">Reference proteome</keyword>
<gene>
    <name evidence="2" type="ORF">LMG18095_02255</name>
    <name evidence="3" type="ORF">R77560_04711</name>
</gene>
<dbReference type="AlphaFoldDB" id="A0AAD2BUL6"/>
<keyword evidence="1" id="KW-0812">Transmembrane</keyword>
<organism evidence="3 4">
    <name type="scientific">Ralstonia thomasii</name>
    <dbReference type="NCBI Taxonomy" id="3058596"/>
    <lineage>
        <taxon>Bacteria</taxon>
        <taxon>Pseudomonadati</taxon>
        <taxon>Pseudomonadota</taxon>
        <taxon>Betaproteobacteria</taxon>
        <taxon>Burkholderiales</taxon>
        <taxon>Burkholderiaceae</taxon>
        <taxon>Ralstonia</taxon>
    </lineage>
</organism>
<evidence type="ECO:0000313" key="3">
    <source>
        <dbReference type="EMBL" id="CAJ0808383.1"/>
    </source>
</evidence>
<feature type="transmembrane region" description="Helical" evidence="1">
    <location>
        <begin position="162"/>
        <end position="188"/>
    </location>
</feature>
<comment type="caution">
    <text evidence="3">The sequence shown here is derived from an EMBL/GenBank/DDBJ whole genome shotgun (WGS) entry which is preliminary data.</text>
</comment>
<proteinExistence type="predicted"/>
<dbReference type="EMBL" id="CATZAZ010000019">
    <property type="protein sequence ID" value="CAJ0808383.1"/>
    <property type="molecule type" value="Genomic_DNA"/>
</dbReference>
<keyword evidence="1" id="KW-0472">Membrane</keyword>
<name>A0AAD2BUL6_9RALS</name>
<feature type="transmembrane region" description="Helical" evidence="1">
    <location>
        <begin position="214"/>
        <end position="232"/>
    </location>
</feature>
<dbReference type="Proteomes" id="UP001189756">
    <property type="component" value="Unassembled WGS sequence"/>
</dbReference>
<dbReference type="Proteomes" id="UP001189773">
    <property type="component" value="Unassembled WGS sequence"/>
</dbReference>
<evidence type="ECO:0008006" key="6">
    <source>
        <dbReference type="Google" id="ProtNLM"/>
    </source>
</evidence>
<sequence>MMLIAVSILFALTGAFALRLAGFNYIGQQPHPLAFPIGMQIFLVTVPGTLAIGLFGIPLLYDLQNEIAQSTMRYGVISTMTSIGILLWMLAVAFRTRFFVHVQYRKTETDISTLRVLTIASAFILVIKLVSVSEIPLLLALKGDVQGAAEAKVRILTNQDGITVFGLNYIFRSFTSVVYLISVSLVAYDPHNRAKRVVLFWNLPLMILNAVYDVQKYTLVLLMLLTFWVLYTRTGRFRYIIIGALLGLALSLLMFVVTLGYDFDPTLLQSTMYRLFVGQMEGMFYIYEFLRPSPDYAWLGLPLAPLFGVPQLDPAAEVVKILFPNAGDTWLNANTYYLAHAWTIFGPLSVLIGPVMVMLNLIVMLRLAQPLVRQAPQYYLPLLLWQLARLPLINIFTEFLYFKVALDFAVNLAFVWLVLQIAKRCTAYQSRLRSH</sequence>
<keyword evidence="1" id="KW-1133">Transmembrane helix</keyword>